<reference evidence="1 2" key="1">
    <citation type="submission" date="2019-08" db="EMBL/GenBank/DDBJ databases">
        <title>Bradyrhizobium hipponensis sp. nov., a rhizobium isolated from a Lupinus angustifolius root nodule in Tunisia.</title>
        <authorList>
            <person name="Off K."/>
            <person name="Rejili M."/>
            <person name="Mars M."/>
            <person name="Brachmann A."/>
            <person name="Marin M."/>
        </authorList>
    </citation>
    <scope>NUCLEOTIDE SEQUENCE [LARGE SCALE GENOMIC DNA]</scope>
    <source>
        <strain evidence="2">aSej3</strain>
    </source>
</reference>
<keyword evidence="2" id="KW-1185">Reference proteome</keyword>
<dbReference type="Proteomes" id="UP000324797">
    <property type="component" value="Unassembled WGS sequence"/>
</dbReference>
<gene>
    <name evidence="1" type="ORF">FXV83_00715</name>
</gene>
<protein>
    <submittedName>
        <fullName evidence="1">Uncharacterized protein</fullName>
    </submittedName>
</protein>
<name>A0A5S4YWS6_9BRAD</name>
<organism evidence="1 2">
    <name type="scientific">Bradyrhizobium hipponense</name>
    <dbReference type="NCBI Taxonomy" id="2605638"/>
    <lineage>
        <taxon>Bacteria</taxon>
        <taxon>Pseudomonadati</taxon>
        <taxon>Pseudomonadota</taxon>
        <taxon>Alphaproteobacteria</taxon>
        <taxon>Hyphomicrobiales</taxon>
        <taxon>Nitrobacteraceae</taxon>
        <taxon>Bradyrhizobium</taxon>
    </lineage>
</organism>
<evidence type="ECO:0000313" key="1">
    <source>
        <dbReference type="EMBL" id="TYO68387.1"/>
    </source>
</evidence>
<sequence length="108" mass="11471">MADQKPNGLFITDDAGNVYYLRPEILAQAKMPDEDVKKLKDELAANGKGQDQELSLEDLNAVAGGVNFPAATHVHVGTSFSALSHLGTQSSGIPNIGNVMTSTVMCPW</sequence>
<proteinExistence type="predicted"/>
<dbReference type="RefSeq" id="WP_148736785.1">
    <property type="nucleotide sequence ID" value="NZ_VSTH01000007.1"/>
</dbReference>
<dbReference type="AlphaFoldDB" id="A0A5S4YWS6"/>
<accession>A0A5S4YWS6</accession>
<dbReference type="EMBL" id="VSTH01000007">
    <property type="protein sequence ID" value="TYO68387.1"/>
    <property type="molecule type" value="Genomic_DNA"/>
</dbReference>
<evidence type="ECO:0000313" key="2">
    <source>
        <dbReference type="Proteomes" id="UP000324797"/>
    </source>
</evidence>
<comment type="caution">
    <text evidence="1">The sequence shown here is derived from an EMBL/GenBank/DDBJ whole genome shotgun (WGS) entry which is preliminary data.</text>
</comment>